<feature type="transmembrane region" description="Helical" evidence="1">
    <location>
        <begin position="34"/>
        <end position="53"/>
    </location>
</feature>
<evidence type="ECO:0000256" key="1">
    <source>
        <dbReference type="SAM" id="Phobius"/>
    </source>
</evidence>
<evidence type="ECO:0008006" key="4">
    <source>
        <dbReference type="Google" id="ProtNLM"/>
    </source>
</evidence>
<keyword evidence="3" id="KW-1185">Reference proteome</keyword>
<keyword evidence="1" id="KW-0812">Transmembrane</keyword>
<feature type="transmembrane region" description="Helical" evidence="1">
    <location>
        <begin position="7"/>
        <end position="28"/>
    </location>
</feature>
<evidence type="ECO:0000313" key="3">
    <source>
        <dbReference type="Proteomes" id="UP000659344"/>
    </source>
</evidence>
<feature type="transmembrane region" description="Helical" evidence="1">
    <location>
        <begin position="87"/>
        <end position="103"/>
    </location>
</feature>
<name>A0ABQ1YJK6_9BACL</name>
<reference evidence="3" key="1">
    <citation type="journal article" date="2019" name="Int. J. Syst. Evol. Microbiol.">
        <title>The Global Catalogue of Microorganisms (GCM) 10K type strain sequencing project: providing services to taxonomists for standard genome sequencing and annotation.</title>
        <authorList>
            <consortium name="The Broad Institute Genomics Platform"/>
            <consortium name="The Broad Institute Genome Sequencing Center for Infectious Disease"/>
            <person name="Wu L."/>
            <person name="Ma J."/>
        </authorList>
    </citation>
    <scope>NUCLEOTIDE SEQUENCE [LARGE SCALE GENOMIC DNA]</scope>
    <source>
        <strain evidence="3">CGMCC 1.12769</strain>
    </source>
</reference>
<organism evidence="2 3">
    <name type="scientific">Paenibacillus segetis</name>
    <dbReference type="NCBI Taxonomy" id="1325360"/>
    <lineage>
        <taxon>Bacteria</taxon>
        <taxon>Bacillati</taxon>
        <taxon>Bacillota</taxon>
        <taxon>Bacilli</taxon>
        <taxon>Bacillales</taxon>
        <taxon>Paenibacillaceae</taxon>
        <taxon>Paenibacillus</taxon>
    </lineage>
</organism>
<protein>
    <recommendedName>
        <fullName evidence="4">DUF5668 domain-containing protein</fullName>
    </recommendedName>
</protein>
<proteinExistence type="predicted"/>
<sequence length="164" mass="18018">MSDNNKLTTGIVILAAGIIILLGKLGFFSFLGKALWPLLLLVPGIVLHLLYYSRRGPAELLLPGGVLIVYSILFFVSNFWGVGTIKYTWPLFILGIAVGLFEYDSASSRRQPGIFVPALVLGLLSVILLGWTLFSLNIIYIIAFILIIGGIILITARGKSRRLW</sequence>
<evidence type="ECO:0000313" key="2">
    <source>
        <dbReference type="EMBL" id="GGH26530.1"/>
    </source>
</evidence>
<feature type="transmembrane region" description="Helical" evidence="1">
    <location>
        <begin position="60"/>
        <end position="81"/>
    </location>
</feature>
<feature type="transmembrane region" description="Helical" evidence="1">
    <location>
        <begin position="115"/>
        <end position="132"/>
    </location>
</feature>
<keyword evidence="1" id="KW-0472">Membrane</keyword>
<gene>
    <name evidence="2" type="ORF">GCM10008013_27440</name>
</gene>
<dbReference type="Proteomes" id="UP000659344">
    <property type="component" value="Unassembled WGS sequence"/>
</dbReference>
<accession>A0ABQ1YJK6</accession>
<comment type="caution">
    <text evidence="2">The sequence shown here is derived from an EMBL/GenBank/DDBJ whole genome shotgun (WGS) entry which is preliminary data.</text>
</comment>
<dbReference type="EMBL" id="BMFT01000001">
    <property type="protein sequence ID" value="GGH26530.1"/>
    <property type="molecule type" value="Genomic_DNA"/>
</dbReference>
<keyword evidence="1" id="KW-1133">Transmembrane helix</keyword>
<feature type="transmembrane region" description="Helical" evidence="1">
    <location>
        <begin position="138"/>
        <end position="156"/>
    </location>
</feature>